<organism evidence="3 4">
    <name type="scientific">Mesonia aestuariivivens</name>
    <dbReference type="NCBI Taxonomy" id="2796128"/>
    <lineage>
        <taxon>Bacteria</taxon>
        <taxon>Pseudomonadati</taxon>
        <taxon>Bacteroidota</taxon>
        <taxon>Flavobacteriia</taxon>
        <taxon>Flavobacteriales</taxon>
        <taxon>Flavobacteriaceae</taxon>
        <taxon>Mesonia</taxon>
    </lineage>
</organism>
<feature type="modified residue" description="Phosphohistidine" evidence="1">
    <location>
        <position position="56"/>
    </location>
</feature>
<dbReference type="EMBL" id="JAHWDF010000018">
    <property type="protein sequence ID" value="MBW2962821.1"/>
    <property type="molecule type" value="Genomic_DNA"/>
</dbReference>
<name>A0ABS6W4M2_9FLAO</name>
<accession>A0ABS6W4M2</accession>
<dbReference type="RefSeq" id="WP_219041104.1">
    <property type="nucleotide sequence ID" value="NZ_JAHWDF010000018.1"/>
</dbReference>
<keyword evidence="4" id="KW-1185">Reference proteome</keyword>
<proteinExistence type="predicted"/>
<sequence>MKEQPNFSYINQLSGGDKAFESKLIAIVKREFPEEVKEYQQYLYEKKYEIAADSVHKIKHKISILGLELSYQLAIDYENDLRNEDLSKKNEFDEVLNAITSFIKEIN</sequence>
<evidence type="ECO:0000256" key="1">
    <source>
        <dbReference type="PROSITE-ProRule" id="PRU00110"/>
    </source>
</evidence>
<evidence type="ECO:0000259" key="2">
    <source>
        <dbReference type="PROSITE" id="PS50894"/>
    </source>
</evidence>
<keyword evidence="1" id="KW-0597">Phosphoprotein</keyword>
<dbReference type="InterPro" id="IPR008207">
    <property type="entry name" value="Sig_transdc_His_kin_Hpt_dom"/>
</dbReference>
<protein>
    <submittedName>
        <fullName evidence="3">Hpt domain-containing protein</fullName>
    </submittedName>
</protein>
<evidence type="ECO:0000313" key="3">
    <source>
        <dbReference type="EMBL" id="MBW2962821.1"/>
    </source>
</evidence>
<evidence type="ECO:0000313" key="4">
    <source>
        <dbReference type="Proteomes" id="UP000719267"/>
    </source>
</evidence>
<dbReference type="PROSITE" id="PS50894">
    <property type="entry name" value="HPT"/>
    <property type="match status" value="1"/>
</dbReference>
<reference evidence="3 4" key="1">
    <citation type="submission" date="2021-07" db="EMBL/GenBank/DDBJ databases">
        <title>Mesonia aestuariivivens sp. nov., isolated from a tidal flat.</title>
        <authorList>
            <person name="Kim Y.-O."/>
            <person name="Yoon J.-H."/>
        </authorList>
    </citation>
    <scope>NUCLEOTIDE SEQUENCE [LARGE SCALE GENOMIC DNA]</scope>
    <source>
        <strain evidence="3 4">JHPTF-M18</strain>
    </source>
</reference>
<comment type="caution">
    <text evidence="3">The sequence shown here is derived from an EMBL/GenBank/DDBJ whole genome shotgun (WGS) entry which is preliminary data.</text>
</comment>
<feature type="domain" description="HPt" evidence="2">
    <location>
        <begin position="17"/>
        <end position="107"/>
    </location>
</feature>
<gene>
    <name evidence="3" type="ORF">KW502_13585</name>
</gene>
<dbReference type="Proteomes" id="UP000719267">
    <property type="component" value="Unassembled WGS sequence"/>
</dbReference>